<evidence type="ECO:0000256" key="1">
    <source>
        <dbReference type="SAM" id="Coils"/>
    </source>
</evidence>
<protein>
    <recommendedName>
        <fullName evidence="6">Transmembrane protein</fullName>
    </recommendedName>
</protein>
<gene>
    <name evidence="4" type="ORF">PHYPSEUDO_000517</name>
</gene>
<reference evidence="4" key="1">
    <citation type="submission" date="2021-02" db="EMBL/GenBank/DDBJ databases">
        <authorList>
            <person name="Palmer J.M."/>
        </authorList>
    </citation>
    <scope>NUCLEOTIDE SEQUENCE</scope>
    <source>
        <strain evidence="4">SCRP734</strain>
    </source>
</reference>
<evidence type="ECO:0000313" key="5">
    <source>
        <dbReference type="Proteomes" id="UP000694044"/>
    </source>
</evidence>
<accession>A0A8T1VZ26</accession>
<keyword evidence="3" id="KW-1133">Transmembrane helix</keyword>
<evidence type="ECO:0000256" key="2">
    <source>
        <dbReference type="SAM" id="MobiDB-lite"/>
    </source>
</evidence>
<feature type="compositionally biased region" description="Acidic residues" evidence="2">
    <location>
        <begin position="1133"/>
        <end position="1159"/>
    </location>
</feature>
<organism evidence="4 5">
    <name type="scientific">Phytophthora pseudosyringae</name>
    <dbReference type="NCBI Taxonomy" id="221518"/>
    <lineage>
        <taxon>Eukaryota</taxon>
        <taxon>Sar</taxon>
        <taxon>Stramenopiles</taxon>
        <taxon>Oomycota</taxon>
        <taxon>Peronosporomycetes</taxon>
        <taxon>Peronosporales</taxon>
        <taxon>Peronosporaceae</taxon>
        <taxon>Phytophthora</taxon>
    </lineage>
</organism>
<comment type="caution">
    <text evidence="4">The sequence shown here is derived from an EMBL/GenBank/DDBJ whole genome shotgun (WGS) entry which is preliminary data.</text>
</comment>
<evidence type="ECO:0000256" key="3">
    <source>
        <dbReference type="SAM" id="Phobius"/>
    </source>
</evidence>
<feature type="coiled-coil region" evidence="1">
    <location>
        <begin position="479"/>
        <end position="506"/>
    </location>
</feature>
<dbReference type="EMBL" id="JAGDFM010000105">
    <property type="protein sequence ID" value="KAG7386196.1"/>
    <property type="molecule type" value="Genomic_DNA"/>
</dbReference>
<dbReference type="AlphaFoldDB" id="A0A8T1VZ26"/>
<feature type="region of interest" description="Disordered" evidence="2">
    <location>
        <begin position="1088"/>
        <end position="1115"/>
    </location>
</feature>
<feature type="coiled-coil region" evidence="1">
    <location>
        <begin position="935"/>
        <end position="972"/>
    </location>
</feature>
<feature type="compositionally biased region" description="Polar residues" evidence="2">
    <location>
        <begin position="1200"/>
        <end position="1209"/>
    </location>
</feature>
<feature type="transmembrane region" description="Helical" evidence="3">
    <location>
        <begin position="204"/>
        <end position="226"/>
    </location>
</feature>
<feature type="region of interest" description="Disordered" evidence="2">
    <location>
        <begin position="1128"/>
        <end position="1231"/>
    </location>
</feature>
<sequence>MPPPPSPARKEHLLAWTQPAKAESPAAKPEGRQCRRSSMQAVPATERKQSTTATYTEQFLRRRRSQQELADAARDEQLRSPRANGSRRMERRRSCEDAGAGAATARRNSLGPLPQCGAAAQKPENGHHENGTRPIAAAAADMAVEKKPPRTTDVVTGDAVASAVSGKGIAATSDGSLATIDRQNPTVAKVAMTKKRKASCCGRAGVALAAVAGVVTVTAVAGGIAVCRVYPSSPAAASIRFAAGKVEESLLLLSVELRNQVGPYARNLGEVLRVQWRALLLNRGLKQMARAAEVLVNEELRGSSGFTQLTAGATVCFELIEDMPGRLRPAVSDLTGALKLSMEWTQTQAQTVVKLIKLELCGDSELLRDGVRAVFLAALSSLTEALRQGKEWTKASLDHVLEWTGLQSDVSDVNLPSDQFLAPLETTQAGIQNVGRGLTAQESLALQDVMRFEKRRVTIASDTNAILAQTRDFALESVVNVKMAALEIIEHRLKQLEEQYARSFDEALKDYERTSGQVEKEGGAELLAEIAVESQAQVVAAAALKRDLTPHEGTVDGRPVVIEDSQDKRASDDQSHIGGAQLAEHERLSEVLPDSPELTEQGSVDDVLDGSLGYEEEVQIVAELVKEGLMTVELTQAPEMEHSSYDEALGGGGCITEEQIQIVAEVADKDQLAVEVPVPGMEKSSLSEASSEGDHASEIIARLSEERQLGVTMETSGNDEVVGEVKEALVTDVLMELTDAQLVAEHTQVEVTKLLASHNLSELDIANQYQQENRVEAHFKVPVDGADMELVVELNQFAGESAEEVKVERLLPDVRTRVATQPESEKENNIEEQKMHKTELMQEEKHQVHEQILDLDGIEIEVQTQQLNEETTFKVETNFNEAEAVVADLEHVEEAGLTNEAPAEKGVQEHDVGVVGEAQQEHTEDVHVEATFSEINSLETERVVVAREIHELQQLEQVLLQNEGERVRVEEELRAIAEEEEFWLQSELASAEGEPTQDYVVPSQHRIDTIDATDSVETVVDLKTNNSRSTFGIPASLTQIGLLSVVFLGLAALAAYLLVRYRKRGLLARPPHRRKRWQRLAHESDAEEVVLLPDDSSDEEENTDHPVRNESYLEGVELMSSVEVKATGMVSSEGEDAEKEESSDVVEEKEEVAEEEEAVVSDFVSTRSRTGGVERVKTTKYTVDHPATPNSDASADESDTANASVSTPPASKLETPDTSQRTRRRRRQIRT</sequence>
<keyword evidence="5" id="KW-1185">Reference proteome</keyword>
<dbReference type="Proteomes" id="UP000694044">
    <property type="component" value="Unassembled WGS sequence"/>
</dbReference>
<feature type="compositionally biased region" description="Basic residues" evidence="2">
    <location>
        <begin position="1221"/>
        <end position="1231"/>
    </location>
</feature>
<feature type="transmembrane region" description="Helical" evidence="3">
    <location>
        <begin position="1040"/>
        <end position="1059"/>
    </location>
</feature>
<keyword evidence="3" id="KW-0472">Membrane</keyword>
<evidence type="ECO:0000313" key="4">
    <source>
        <dbReference type="EMBL" id="KAG7386196.1"/>
    </source>
</evidence>
<proteinExistence type="predicted"/>
<keyword evidence="3" id="KW-0812">Transmembrane</keyword>
<dbReference type="OrthoDB" id="116280at2759"/>
<evidence type="ECO:0008006" key="6">
    <source>
        <dbReference type="Google" id="ProtNLM"/>
    </source>
</evidence>
<feature type="region of interest" description="Disordered" evidence="2">
    <location>
        <begin position="1"/>
        <end position="131"/>
    </location>
</feature>
<name>A0A8T1VZ26_9STRA</name>
<feature type="compositionally biased region" description="Low complexity" evidence="2">
    <location>
        <begin position="19"/>
        <end position="28"/>
    </location>
</feature>
<keyword evidence="1" id="KW-0175">Coiled coil</keyword>